<accession>A0A5C4MC11</accession>
<reference evidence="2 3" key="1">
    <citation type="submission" date="2019-05" db="EMBL/GenBank/DDBJ databases">
        <title>Mumia sp. nov., isolated from the intestinal contents of plateau pika (Ochotona curzoniae) in the Qinghai-Tibet plateau of China.</title>
        <authorList>
            <person name="Tian Z."/>
        </authorList>
    </citation>
    <scope>NUCLEOTIDE SEQUENCE [LARGE SCALE GENOMIC DNA]</scope>
    <source>
        <strain evidence="3">527</strain>
    </source>
</reference>
<dbReference type="Proteomes" id="UP000306740">
    <property type="component" value="Unassembled WGS sequence"/>
</dbReference>
<proteinExistence type="predicted"/>
<comment type="caution">
    <text evidence="2">The sequence shown here is derived from an EMBL/GenBank/DDBJ whole genome shotgun (WGS) entry which is preliminary data.</text>
</comment>
<evidence type="ECO:0008006" key="4">
    <source>
        <dbReference type="Google" id="ProtNLM"/>
    </source>
</evidence>
<evidence type="ECO:0000256" key="1">
    <source>
        <dbReference type="SAM" id="Phobius"/>
    </source>
</evidence>
<dbReference type="RefSeq" id="WP_139086373.1">
    <property type="nucleotide sequence ID" value="NZ_VDFR01000206.1"/>
</dbReference>
<dbReference type="OrthoDB" id="3746929at2"/>
<name>A0A5C4MC11_9ACTN</name>
<feature type="transmembrane region" description="Helical" evidence="1">
    <location>
        <begin position="14"/>
        <end position="33"/>
    </location>
</feature>
<evidence type="ECO:0000313" key="3">
    <source>
        <dbReference type="Proteomes" id="UP000306740"/>
    </source>
</evidence>
<keyword evidence="1" id="KW-0472">Membrane</keyword>
<organism evidence="2 3">
    <name type="scientific">Mumia zhuanghuii</name>
    <dbReference type="NCBI Taxonomy" id="2585211"/>
    <lineage>
        <taxon>Bacteria</taxon>
        <taxon>Bacillati</taxon>
        <taxon>Actinomycetota</taxon>
        <taxon>Actinomycetes</taxon>
        <taxon>Propionibacteriales</taxon>
        <taxon>Nocardioidaceae</taxon>
        <taxon>Mumia</taxon>
    </lineage>
</organism>
<keyword evidence="1" id="KW-0812">Transmembrane</keyword>
<evidence type="ECO:0000313" key="2">
    <source>
        <dbReference type="EMBL" id="TNC31274.1"/>
    </source>
</evidence>
<gene>
    <name evidence="2" type="ORF">FHE65_31875</name>
</gene>
<dbReference type="EMBL" id="VDFR01000206">
    <property type="protein sequence ID" value="TNC31274.1"/>
    <property type="molecule type" value="Genomic_DNA"/>
</dbReference>
<keyword evidence="1" id="KW-1133">Transmembrane helix</keyword>
<protein>
    <recommendedName>
        <fullName evidence="4">Pilus assembly protein</fullName>
    </recommendedName>
</protein>
<sequence length="144" mass="15178">MTGDDERGSAVVEMTWLGILLLVPLVYVMLSVFEVQRAAYGASAAGRAAGRAYVQSPDVGSAQQRGRTAAALVLDDHGIASDDRSVRVACTDGPCLSPGSSVTVTVEVRAPLPFVPDFLGGARPAVRVSSSHTEPYGRFREDRS</sequence>
<dbReference type="AlphaFoldDB" id="A0A5C4MC11"/>